<reference evidence="3" key="1">
    <citation type="submission" date="2020-06" db="EMBL/GenBank/DDBJ databases">
        <title>Draft genomic sequence of Geomonas sp. Red330.</title>
        <authorList>
            <person name="Itoh H."/>
            <person name="Zhenxing X."/>
            <person name="Ushijima N."/>
            <person name="Masuda Y."/>
            <person name="Shiratori Y."/>
            <person name="Senoo K."/>
        </authorList>
    </citation>
    <scope>NUCLEOTIDE SEQUENCE [LARGE SCALE GENOMIC DNA]</scope>
    <source>
        <strain evidence="3">Red330</strain>
    </source>
</reference>
<keyword evidence="3" id="KW-1185">Reference proteome</keyword>
<dbReference type="AlphaFoldDB" id="A0A6V8MCR0"/>
<feature type="domain" description="Fibronectin type-III" evidence="1">
    <location>
        <begin position="24"/>
        <end position="127"/>
    </location>
</feature>
<dbReference type="PROSITE" id="PS50853">
    <property type="entry name" value="FN3"/>
    <property type="match status" value="1"/>
</dbReference>
<evidence type="ECO:0000313" key="3">
    <source>
        <dbReference type="Proteomes" id="UP000556026"/>
    </source>
</evidence>
<organism evidence="2 3">
    <name type="scientific">Geomonas silvestris</name>
    <dbReference type="NCBI Taxonomy" id="2740184"/>
    <lineage>
        <taxon>Bacteria</taxon>
        <taxon>Pseudomonadati</taxon>
        <taxon>Thermodesulfobacteriota</taxon>
        <taxon>Desulfuromonadia</taxon>
        <taxon>Geobacterales</taxon>
        <taxon>Geobacteraceae</taxon>
        <taxon>Geomonas</taxon>
    </lineage>
</organism>
<dbReference type="CDD" id="cd00063">
    <property type="entry name" value="FN3"/>
    <property type="match status" value="1"/>
</dbReference>
<dbReference type="InterPro" id="IPR013783">
    <property type="entry name" value="Ig-like_fold"/>
</dbReference>
<gene>
    <name evidence="2" type="ORF">GMST_00900</name>
</gene>
<dbReference type="InterPro" id="IPR003961">
    <property type="entry name" value="FN3_dom"/>
</dbReference>
<comment type="caution">
    <text evidence="2">The sequence shown here is derived from an EMBL/GenBank/DDBJ whole genome shotgun (WGS) entry which is preliminary data.</text>
</comment>
<dbReference type="SUPFAM" id="SSF49265">
    <property type="entry name" value="Fibronectin type III"/>
    <property type="match status" value="1"/>
</dbReference>
<sequence length="763" mass="77530">MCKTTETNTVSRKWASVIAALWCLISLVLVFPGTGLASSVLLDWDPSADADLAGYKVYYQANSQNLPFAGTGATEGSAPIDVGKVTTFTVDGLDPNVNFYFAVTAYNSTGTESVYSNIIEIKESIPPVVSIISPANASKVNGVVAVQANASDNVGVTRVDFFVNGVQVAEVSSVPFTYAWDTTSLTSGSYTLSAKAYDAAGNAGDSGVLSVTVNGDVTPPTVALSAPASGSAVSGTVNVSASAQDASGVTRLELYLDGVLLLTGNQSTASYSWNTLAASNGTHTLSAKAYDAAGNVGSSPNLTVTVYNDTTAPTVSIVAPSTGSTLSQTALVLISASDDVGVTRVEYYLDGALMATTTSLPYNFSWNTLSSANGNHTLTAKAYDAAGNIGQSAGVTVVVSNDTTAPTVSITSPSTGSTISQTATVQVTASDNVAVTKVEYYLNGILQGSATTAPYTFSWNSLVSANGSYTLTAKAYDAAGNVGQSTAVAVTVFNDTTAPTVAIASPGAGSTLSQAATVQVSASDNVGVTKVEYYLNGILQGTATASPYSFTWNTLTAVNGSYTLTAKAYDAAGNVGSSTPVTVSVFNDLQAPTVGSFTLPANANSTTVAVSGLVASDNVGVTGYLITESATAPSAAATGWKASAPTSFSFAGTGLRTAYAWAKDATGNVSGAKSASVLIDTTLPTIKSMSLSRSSNSMNFKASATDNVGVTRFQLYLDGVLKTEVASGSLSYTLTVSSGSHTATVKAYDAAGNTRSQSVNFYK</sequence>
<name>A0A6V8MCR0_9BACT</name>
<proteinExistence type="predicted"/>
<dbReference type="Pfam" id="PF00041">
    <property type="entry name" value="fn3"/>
    <property type="match status" value="1"/>
</dbReference>
<dbReference type="Gene3D" id="2.60.40.10">
    <property type="entry name" value="Immunoglobulins"/>
    <property type="match status" value="7"/>
</dbReference>
<dbReference type="InterPro" id="IPR036116">
    <property type="entry name" value="FN3_sf"/>
</dbReference>
<accession>A0A6V8MCR0</accession>
<dbReference type="Proteomes" id="UP000556026">
    <property type="component" value="Unassembled WGS sequence"/>
</dbReference>
<dbReference type="EMBL" id="BLXX01000001">
    <property type="protein sequence ID" value="GFO57765.1"/>
    <property type="molecule type" value="Genomic_DNA"/>
</dbReference>
<evidence type="ECO:0000313" key="2">
    <source>
        <dbReference type="EMBL" id="GFO57765.1"/>
    </source>
</evidence>
<dbReference type="RefSeq" id="WP_183352589.1">
    <property type="nucleotide sequence ID" value="NZ_BLXX01000001.1"/>
</dbReference>
<evidence type="ECO:0000259" key="1">
    <source>
        <dbReference type="PROSITE" id="PS50853"/>
    </source>
</evidence>
<dbReference type="Pfam" id="PF17957">
    <property type="entry name" value="Big_7"/>
    <property type="match status" value="6"/>
</dbReference>
<protein>
    <recommendedName>
        <fullName evidence="1">Fibronectin type-III domain-containing protein</fullName>
    </recommendedName>
</protein>